<dbReference type="SFLD" id="SFLDS00029">
    <property type="entry name" value="Radical_SAM"/>
    <property type="match status" value="1"/>
</dbReference>
<dbReference type="Pfam" id="PF04055">
    <property type="entry name" value="Radical_SAM"/>
    <property type="match status" value="1"/>
</dbReference>
<dbReference type="PANTHER" id="PTHR43273">
    <property type="entry name" value="ANAEROBIC SULFATASE-MATURATING ENZYME HOMOLOG ASLB-RELATED"/>
    <property type="match status" value="1"/>
</dbReference>
<dbReference type="SFLD" id="SFLDG01386">
    <property type="entry name" value="main_SPASM_domain-containing"/>
    <property type="match status" value="1"/>
</dbReference>
<dbReference type="CDD" id="cd01335">
    <property type="entry name" value="Radical_SAM"/>
    <property type="match status" value="1"/>
</dbReference>
<feature type="domain" description="Radical SAM core" evidence="8">
    <location>
        <begin position="144"/>
        <end position="295"/>
    </location>
</feature>
<dbReference type="InterPro" id="IPR007197">
    <property type="entry name" value="rSAM"/>
</dbReference>
<dbReference type="PANTHER" id="PTHR43273:SF3">
    <property type="entry name" value="ANAEROBIC SULFATASE-MATURATING ENZYME HOMOLOG ASLB-RELATED"/>
    <property type="match status" value="1"/>
</dbReference>
<reference evidence="9 10" key="1">
    <citation type="submission" date="2022-06" db="EMBL/GenBank/DDBJ databases">
        <title>Genomic Encyclopedia of Archaeal and Bacterial Type Strains, Phase II (KMG-II): from individual species to whole genera.</title>
        <authorList>
            <person name="Goeker M."/>
        </authorList>
    </citation>
    <scope>NUCLEOTIDE SEQUENCE [LARGE SCALE GENOMIC DNA]</scope>
    <source>
        <strain evidence="9 10">DSM 44255</strain>
    </source>
</reference>
<dbReference type="InterPro" id="IPR058240">
    <property type="entry name" value="rSAM_sf"/>
</dbReference>
<dbReference type="RefSeq" id="WP_253886327.1">
    <property type="nucleotide sequence ID" value="NZ_BAAAVB010000004.1"/>
</dbReference>
<protein>
    <recommendedName>
        <fullName evidence="8">Radical SAM core domain-containing protein</fullName>
    </recommendedName>
</protein>
<evidence type="ECO:0000256" key="3">
    <source>
        <dbReference type="ARBA" id="ARBA00022691"/>
    </source>
</evidence>
<sequence length="491" mass="52938">MTSTDRRVVVLSTRDIPGDREHVVHNCEDCACPVSGERTARDLPALVADPLVRAGDVVEVPLDQEHFALFSPNGDGGVVVLDTAGRALLDTFADPTPASAVVAGSPALERAIQTLVGFDVLHPVGKPPTPRFESSTELTAWLHVTNKCNLRCPYCYVHKSDDSMDADVAKDSVNALVASAQRHGFRSLRLKYAGGEASMNAAVLLHLHDHALALCREAGLGLSAVLLSNGVALNGALVSALRTRDIRVMISLDGLGETHDAQRPTVAGKPSAALVLRTIDRLLAAGISPHLSITVTSRNIDGIADVVRMAVRRDLTFSVNFFRDNDCSASFDDLQYEEQAMVDGLDRTFAVIEELLPRRSVLGSVLDRGQLVAPRRRACGVGDDYVVIDQNGGIAQCHMEIARVVGDVRTDDPVSAIRSGTGVRNLLVDTKSGCRDCTWRHWCSSGCSAATFRATGRWDVQSPNCGIYRAIYPRAVRLEGLRILRYATTAD</sequence>
<organism evidence="9 10">
    <name type="scientific">Actinokineospora diospyrosa</name>
    <dbReference type="NCBI Taxonomy" id="103728"/>
    <lineage>
        <taxon>Bacteria</taxon>
        <taxon>Bacillati</taxon>
        <taxon>Actinomycetota</taxon>
        <taxon>Actinomycetes</taxon>
        <taxon>Pseudonocardiales</taxon>
        <taxon>Pseudonocardiaceae</taxon>
        <taxon>Actinokineospora</taxon>
    </lineage>
</organism>
<evidence type="ECO:0000256" key="7">
    <source>
        <dbReference type="ARBA" id="ARBA00023601"/>
    </source>
</evidence>
<keyword evidence="6" id="KW-0411">Iron-sulfur</keyword>
<keyword evidence="2" id="KW-0004">4Fe-4S</keyword>
<evidence type="ECO:0000256" key="5">
    <source>
        <dbReference type="ARBA" id="ARBA00023004"/>
    </source>
</evidence>
<accession>A0ABT1I9K9</accession>
<evidence type="ECO:0000313" key="9">
    <source>
        <dbReference type="EMBL" id="MCP2269324.1"/>
    </source>
</evidence>
<proteinExistence type="inferred from homology"/>
<evidence type="ECO:0000313" key="10">
    <source>
        <dbReference type="Proteomes" id="UP001205185"/>
    </source>
</evidence>
<evidence type="ECO:0000256" key="4">
    <source>
        <dbReference type="ARBA" id="ARBA00022723"/>
    </source>
</evidence>
<keyword evidence="3" id="KW-0949">S-adenosyl-L-methionine</keyword>
<dbReference type="NCBIfam" id="TIGR04085">
    <property type="entry name" value="rSAM_more_4Fe4S"/>
    <property type="match status" value="1"/>
</dbReference>
<evidence type="ECO:0000256" key="1">
    <source>
        <dbReference type="ARBA" id="ARBA00001966"/>
    </source>
</evidence>
<dbReference type="Gene3D" id="3.20.20.70">
    <property type="entry name" value="Aldolase class I"/>
    <property type="match status" value="1"/>
</dbReference>
<comment type="similarity">
    <text evidence="7">Belongs to the radical SAM superfamily. Anaerobic sulfatase-maturating enzyme family.</text>
</comment>
<comment type="cofactor">
    <cofactor evidence="1">
        <name>[4Fe-4S] cluster</name>
        <dbReference type="ChEBI" id="CHEBI:49883"/>
    </cofactor>
</comment>
<dbReference type="Proteomes" id="UP001205185">
    <property type="component" value="Unassembled WGS sequence"/>
</dbReference>
<dbReference type="SFLD" id="SFLDG01384">
    <property type="entry name" value="thioether_bond_formation_requi"/>
    <property type="match status" value="1"/>
</dbReference>
<dbReference type="InterPro" id="IPR013785">
    <property type="entry name" value="Aldolase_TIM"/>
</dbReference>
<name>A0ABT1I9K9_9PSEU</name>
<keyword evidence="10" id="KW-1185">Reference proteome</keyword>
<evidence type="ECO:0000256" key="6">
    <source>
        <dbReference type="ARBA" id="ARBA00023014"/>
    </source>
</evidence>
<dbReference type="InterPro" id="IPR023885">
    <property type="entry name" value="4Fe4S-binding_SPASM_dom"/>
</dbReference>
<comment type="caution">
    <text evidence="9">The sequence shown here is derived from an EMBL/GenBank/DDBJ whole genome shotgun (WGS) entry which is preliminary data.</text>
</comment>
<gene>
    <name evidence="9" type="ORF">LV75_001812</name>
</gene>
<evidence type="ECO:0000259" key="8">
    <source>
        <dbReference type="Pfam" id="PF04055"/>
    </source>
</evidence>
<evidence type="ECO:0000256" key="2">
    <source>
        <dbReference type="ARBA" id="ARBA00022485"/>
    </source>
</evidence>
<dbReference type="PROSITE" id="PS01305">
    <property type="entry name" value="MOAA_NIFB_PQQE"/>
    <property type="match status" value="1"/>
</dbReference>
<dbReference type="SUPFAM" id="SSF102114">
    <property type="entry name" value="Radical SAM enzymes"/>
    <property type="match status" value="1"/>
</dbReference>
<keyword evidence="5" id="KW-0408">Iron</keyword>
<keyword evidence="4" id="KW-0479">Metal-binding</keyword>
<dbReference type="EMBL" id="JAMTCO010000004">
    <property type="protein sequence ID" value="MCP2269324.1"/>
    <property type="molecule type" value="Genomic_DNA"/>
</dbReference>
<dbReference type="SFLD" id="SFLDG01067">
    <property type="entry name" value="SPASM/twitch_domain_containing"/>
    <property type="match status" value="1"/>
</dbReference>
<dbReference type="InterPro" id="IPR000385">
    <property type="entry name" value="MoaA_NifB_PqqE_Fe-S-bd_CS"/>
</dbReference>
<dbReference type="InterPro" id="IPR023867">
    <property type="entry name" value="Sulphatase_maturase_rSAM"/>
</dbReference>